<dbReference type="RefSeq" id="WP_156100311.1">
    <property type="nucleotide sequence ID" value="NZ_CP048261.1"/>
</dbReference>
<evidence type="ECO:0000313" key="2">
    <source>
        <dbReference type="Proteomes" id="UP000011074"/>
    </source>
</evidence>
<evidence type="ECO:0000313" key="1">
    <source>
        <dbReference type="EMBL" id="QST83404.1"/>
    </source>
</evidence>
<organism evidence="1 2">
    <name type="scientific">Streptomyces rimosus subsp. rimosus (strain ATCC 10970 / DSM 40260 / JCM 4667 / NRRL 2234)</name>
    <dbReference type="NCBI Taxonomy" id="1265868"/>
    <lineage>
        <taxon>Bacteria</taxon>
        <taxon>Bacillati</taxon>
        <taxon>Actinomycetota</taxon>
        <taxon>Actinomycetes</taxon>
        <taxon>Kitasatosporales</taxon>
        <taxon>Streptomycetaceae</taxon>
        <taxon>Streptomyces</taxon>
    </lineage>
</organism>
<dbReference type="GeneID" id="66857781"/>
<dbReference type="EMBL" id="CP048261">
    <property type="protein sequence ID" value="QST83404.1"/>
    <property type="molecule type" value="Genomic_DNA"/>
</dbReference>
<dbReference type="AlphaFoldDB" id="A0A8A1UXY9"/>
<reference evidence="1" key="2">
    <citation type="submission" date="2020-01" db="EMBL/GenBank/DDBJ databases">
        <authorList>
            <person name="Algora L."/>
            <person name="Schniete J.K."/>
            <person name="MacFadyen A."/>
            <person name="Hoskisson P.A."/>
            <person name="Hunter I.S."/>
            <person name="Herron P.R."/>
        </authorList>
    </citation>
    <scope>NUCLEOTIDE SEQUENCE</scope>
    <source>
        <strain evidence="1">ATCC 10970</strain>
    </source>
</reference>
<reference evidence="1" key="1">
    <citation type="submission" date="2012-12" db="EMBL/GenBank/DDBJ databases">
        <authorList>
            <person name="Pethick F.E."/>
            <person name="MacFadyen A.C."/>
            <person name="Tang Z."/>
            <person name="Sangal V."/>
            <person name="Tze-Tze L."/>
            <person name="Chu J."/>
            <person name="Guo M."/>
            <person name="Kirby R."/>
            <person name="Hoskisson P.A."/>
            <person name="Herron P.R."/>
            <person name="Hunter I.S."/>
        </authorList>
    </citation>
    <scope>NUCLEOTIDE SEQUENCE</scope>
    <source>
        <strain evidence="1">ATCC 10970</strain>
    </source>
</reference>
<name>A0A8A1UXY9_STRR1</name>
<protein>
    <submittedName>
        <fullName evidence="1">Uncharacterized protein</fullName>
    </submittedName>
</protein>
<proteinExistence type="predicted"/>
<gene>
    <name evidence="1" type="ORF">SRIM_027425</name>
</gene>
<sequence length="56" mass="5923">MEADELRITLPNGVTLHLSDAGDPSGFLLAEIPAGEGFFELRPGAANLMLINAARE</sequence>
<accession>A0A8A1UXY9</accession>
<dbReference type="Proteomes" id="UP000011074">
    <property type="component" value="Chromosome"/>
</dbReference>
<reference evidence="1" key="3">
    <citation type="journal article" date="2021" name="bioRxiv">
        <title>Bilateral symmetry of linear streptomycete chromosomes.</title>
        <authorList>
            <person name="Algora-Gallardo L."/>
            <person name="Schniete J.K."/>
            <person name="Mark D.R."/>
            <person name="Hunter I.S."/>
            <person name="Herron P.R."/>
        </authorList>
    </citation>
    <scope>NUCLEOTIDE SEQUENCE</scope>
    <source>
        <strain evidence="1">ATCC 10970</strain>
    </source>
</reference>